<keyword evidence="2" id="KW-0547">Nucleotide-binding</keyword>
<dbReference type="InterPro" id="IPR003812">
    <property type="entry name" value="Fido"/>
</dbReference>
<feature type="active site" evidence="1">
    <location>
        <position position="206"/>
    </location>
</feature>
<dbReference type="PANTHER" id="PTHR13504">
    <property type="entry name" value="FIDO DOMAIN-CONTAINING PROTEIN DDB_G0283145"/>
    <property type="match status" value="1"/>
</dbReference>
<reference evidence="4 5" key="1">
    <citation type="submission" date="2019-06" db="EMBL/GenBank/DDBJ databases">
        <title>Genomic Encyclopedia of Type Strains, Phase IV (KMG-V): Genome sequencing to study the core and pangenomes of soil and plant-associated prokaryotes.</title>
        <authorList>
            <person name="Whitman W."/>
        </authorList>
    </citation>
    <scope>NUCLEOTIDE SEQUENCE [LARGE SCALE GENOMIC DNA]</scope>
    <source>
        <strain evidence="4 5">BR 10355</strain>
    </source>
</reference>
<dbReference type="EMBL" id="VITY01000011">
    <property type="protein sequence ID" value="TWB93197.1"/>
    <property type="molecule type" value="Genomic_DNA"/>
</dbReference>
<dbReference type="Gene3D" id="1.10.10.10">
    <property type="entry name" value="Winged helix-like DNA-binding domain superfamily/Winged helix DNA-binding domain"/>
    <property type="match status" value="1"/>
</dbReference>
<feature type="binding site" evidence="2">
    <location>
        <begin position="248"/>
        <end position="249"/>
    </location>
    <ligand>
        <name>ATP</name>
        <dbReference type="ChEBI" id="CHEBI:30616"/>
    </ligand>
</feature>
<accession>A0A560LD04</accession>
<comment type="caution">
    <text evidence="4">The sequence shown here is derived from an EMBL/GenBank/DDBJ whole genome shotgun (WGS) entry which is preliminary data.</text>
</comment>
<keyword evidence="5" id="KW-1185">Reference proteome</keyword>
<dbReference type="SUPFAM" id="SSF140931">
    <property type="entry name" value="Fic-like"/>
    <property type="match status" value="1"/>
</dbReference>
<dbReference type="RefSeq" id="WP_146990343.1">
    <property type="nucleotide sequence ID" value="NZ_VITY01000011.1"/>
</dbReference>
<dbReference type="PROSITE" id="PS51459">
    <property type="entry name" value="FIDO"/>
    <property type="match status" value="1"/>
</dbReference>
<evidence type="ECO:0000313" key="4">
    <source>
        <dbReference type="EMBL" id="TWB93197.1"/>
    </source>
</evidence>
<proteinExistence type="predicted"/>
<dbReference type="Gene3D" id="1.10.3290.10">
    <property type="entry name" value="Fido-like domain"/>
    <property type="match status" value="1"/>
</dbReference>
<evidence type="ECO:0000259" key="3">
    <source>
        <dbReference type="PROSITE" id="PS51459"/>
    </source>
</evidence>
<evidence type="ECO:0000256" key="1">
    <source>
        <dbReference type="PIRSR" id="PIRSR640198-1"/>
    </source>
</evidence>
<dbReference type="InterPro" id="IPR036388">
    <property type="entry name" value="WH-like_DNA-bd_sf"/>
</dbReference>
<evidence type="ECO:0000256" key="2">
    <source>
        <dbReference type="PIRSR" id="PIRSR640198-2"/>
    </source>
</evidence>
<dbReference type="InterPro" id="IPR036390">
    <property type="entry name" value="WH_DNA-bd_sf"/>
</dbReference>
<dbReference type="AlphaFoldDB" id="A0A560LD04"/>
<dbReference type="Pfam" id="PF02661">
    <property type="entry name" value="Fic"/>
    <property type="match status" value="1"/>
</dbReference>
<dbReference type="Proteomes" id="UP000321304">
    <property type="component" value="Unassembled WGS sequence"/>
</dbReference>
<sequence length="370" mass="41469">MVYIHERAEWPDFEWSAEKLSDSLALVRHKQGRLLGRMGNLGFQLKAEASLQTLTEEVVKSSEIEGEILDRDQVRSSIARRLGMDIGALTPAERHVEGVVELMLDATQKYEQALTADRLFGWHAALFPTGRTGMQKITVGGWRTEQAGPMQVVSGPLGREHVHFEAPTARRLQSEMKAFLDWFNAEQGQDPVIKAALAHLWFVTIHPFEDGNGRIARAIADLALARSEHSTQRFYSMSAQIRKERRAYYDILERTQRGTLDITNWLDWFVGCLGRAFDGADSIIGNVLQKAAFREKHATSGLNDRQQLMLNRLLDGFEGKLTSSKWAKIAKVSQPTATRDIDHLIKRGILQKDAAGGRSTSYSLVPSSAD</sequence>
<dbReference type="InterPro" id="IPR036597">
    <property type="entry name" value="Fido-like_dom_sf"/>
</dbReference>
<evidence type="ECO:0000313" key="5">
    <source>
        <dbReference type="Proteomes" id="UP000321304"/>
    </source>
</evidence>
<dbReference type="InterPro" id="IPR040198">
    <property type="entry name" value="Fido_containing"/>
</dbReference>
<dbReference type="PANTHER" id="PTHR13504:SF33">
    <property type="entry name" value="FIC FAMILY PROTEIN"/>
    <property type="match status" value="1"/>
</dbReference>
<protein>
    <submittedName>
        <fullName evidence="4">Fic family protein</fullName>
    </submittedName>
</protein>
<dbReference type="Pfam" id="PF13776">
    <property type="entry name" value="DUF4172"/>
    <property type="match status" value="1"/>
</dbReference>
<dbReference type="OrthoDB" id="9813719at2"/>
<dbReference type="GO" id="GO:0005524">
    <property type="term" value="F:ATP binding"/>
    <property type="evidence" value="ECO:0007669"/>
    <property type="project" value="UniProtKB-KW"/>
</dbReference>
<dbReference type="InterPro" id="IPR025230">
    <property type="entry name" value="DUF4172"/>
</dbReference>
<feature type="binding site" evidence="2">
    <location>
        <begin position="210"/>
        <end position="217"/>
    </location>
    <ligand>
        <name>ATP</name>
        <dbReference type="ChEBI" id="CHEBI:30616"/>
    </ligand>
</feature>
<organism evidence="4 5">
    <name type="scientific">Bradyrhizobium macuxiense</name>
    <dbReference type="NCBI Taxonomy" id="1755647"/>
    <lineage>
        <taxon>Bacteria</taxon>
        <taxon>Pseudomonadati</taxon>
        <taxon>Pseudomonadota</taxon>
        <taxon>Alphaproteobacteria</taxon>
        <taxon>Hyphomicrobiales</taxon>
        <taxon>Nitrobacteraceae</taxon>
        <taxon>Bradyrhizobium</taxon>
    </lineage>
</organism>
<gene>
    <name evidence="4" type="ORF">FBZ93_111236</name>
</gene>
<feature type="domain" description="Fido" evidence="3">
    <location>
        <begin position="114"/>
        <end position="271"/>
    </location>
</feature>
<name>A0A560LD04_9BRAD</name>
<dbReference type="SUPFAM" id="SSF46785">
    <property type="entry name" value="Winged helix' DNA-binding domain"/>
    <property type="match status" value="1"/>
</dbReference>
<keyword evidence="2" id="KW-0067">ATP-binding</keyword>